<keyword evidence="3" id="KW-0119">Carbohydrate metabolism</keyword>
<comment type="similarity">
    <text evidence="2">Belongs to the ROK (NagC/XylR) family.</text>
</comment>
<dbReference type="Pfam" id="PF00480">
    <property type="entry name" value="ROK"/>
    <property type="match status" value="1"/>
</dbReference>
<proteinExistence type="inferred from homology"/>
<evidence type="ECO:0000313" key="5">
    <source>
        <dbReference type="Proteomes" id="UP000255036"/>
    </source>
</evidence>
<dbReference type="InterPro" id="IPR036388">
    <property type="entry name" value="WH-like_DNA-bd_sf"/>
</dbReference>
<name>A0A371B0A9_9FIRM</name>
<dbReference type="PANTHER" id="PTHR18964:SF149">
    <property type="entry name" value="BIFUNCTIONAL UDP-N-ACETYLGLUCOSAMINE 2-EPIMERASE_N-ACETYLMANNOSAMINE KINASE"/>
    <property type="match status" value="1"/>
</dbReference>
<dbReference type="SUPFAM" id="SSF53067">
    <property type="entry name" value="Actin-like ATPase domain"/>
    <property type="match status" value="1"/>
</dbReference>
<organism evidence="4 5">
    <name type="scientific">Anaerosacchariphilus polymeriproducens</name>
    <dbReference type="NCBI Taxonomy" id="1812858"/>
    <lineage>
        <taxon>Bacteria</taxon>
        <taxon>Bacillati</taxon>
        <taxon>Bacillota</taxon>
        <taxon>Clostridia</taxon>
        <taxon>Lachnospirales</taxon>
        <taxon>Lachnospiraceae</taxon>
        <taxon>Anaerosacchariphilus</taxon>
    </lineage>
</organism>
<keyword evidence="3" id="KW-0859">Xylose metabolism</keyword>
<keyword evidence="5" id="KW-1185">Reference proteome</keyword>
<protein>
    <submittedName>
        <fullName evidence="4">ROK family protein</fullName>
    </submittedName>
</protein>
<dbReference type="GO" id="GO:0042732">
    <property type="term" value="P:D-xylose metabolic process"/>
    <property type="evidence" value="ECO:0007669"/>
    <property type="project" value="UniProtKB-KW"/>
</dbReference>
<dbReference type="InterPro" id="IPR036390">
    <property type="entry name" value="WH_DNA-bd_sf"/>
</dbReference>
<comment type="caution">
    <text evidence="4">The sequence shown here is derived from an EMBL/GenBank/DDBJ whole genome shotgun (WGS) entry which is preliminary data.</text>
</comment>
<dbReference type="Gene3D" id="1.10.10.10">
    <property type="entry name" value="Winged helix-like DNA-binding domain superfamily/Winged helix DNA-binding domain"/>
    <property type="match status" value="1"/>
</dbReference>
<dbReference type="Proteomes" id="UP000255036">
    <property type="component" value="Unassembled WGS sequence"/>
</dbReference>
<dbReference type="RefSeq" id="WP_115480162.1">
    <property type="nucleotide sequence ID" value="NZ_QRCT01000002.1"/>
</dbReference>
<dbReference type="AlphaFoldDB" id="A0A371B0A9"/>
<dbReference type="OrthoDB" id="9796533at2"/>
<dbReference type="SUPFAM" id="SSF46785">
    <property type="entry name" value="Winged helix' DNA-binding domain"/>
    <property type="match status" value="1"/>
</dbReference>
<reference evidence="4 5" key="1">
    <citation type="submission" date="2018-07" db="EMBL/GenBank/DDBJ databases">
        <title>Anaerosacharophilus polymeroproducens gen. nov. sp. nov., an anaerobic bacterium isolated from salt field.</title>
        <authorList>
            <person name="Kim W."/>
            <person name="Yang S.-H."/>
            <person name="Oh J."/>
            <person name="Lee J.-H."/>
            <person name="Kwon K.K."/>
        </authorList>
    </citation>
    <scope>NUCLEOTIDE SEQUENCE [LARGE SCALE GENOMIC DNA]</scope>
    <source>
        <strain evidence="4 5">MCWD5</strain>
    </source>
</reference>
<evidence type="ECO:0000256" key="3">
    <source>
        <dbReference type="ARBA" id="ARBA00022629"/>
    </source>
</evidence>
<gene>
    <name evidence="4" type="ORF">DWV06_00180</name>
</gene>
<sequence length="400" mass="44644">MMAKKGINQDIIQKTNRSLLLKYLRREGTCSRVHLANLTELKQATVTNIMKDFIDWEIVKEVGFLNGNKGRRSIGIAVNKDMFRVIGVRIARKYFKVALYDLTGELITEKRIELENETNRNASDIIEMVADSIKTIIIDNNNEKILAIGVALPGPFIAKKNRIGLITGTEGWNNVDVRQLLLERCGIPVFLEHDANAGAYAHMWGLKDAYKDEVLIYVAAGQGIGAGIIIEGEIFRGALGTSGEIGHMSIDRFGEKCACGNQGCLEKYASSTELVKKVNEELNLEVAVNFKQVKEWIENGDELCVNLYKESCRNLGRGIINLINILNPDIIIIGDEMTRPNPKIMQEEVSETVSKGILKELWKEIDLKVSQYNGDSILDGAAIMAINEVFNNPSIFLEKI</sequence>
<accession>A0A371B0A9</accession>
<dbReference type="PANTHER" id="PTHR18964">
    <property type="entry name" value="ROK (REPRESSOR, ORF, KINASE) FAMILY"/>
    <property type="match status" value="1"/>
</dbReference>
<evidence type="ECO:0000256" key="1">
    <source>
        <dbReference type="ARBA" id="ARBA00002486"/>
    </source>
</evidence>
<comment type="function">
    <text evidence="1">Transcriptional repressor of xylose-utilizing enzymes.</text>
</comment>
<dbReference type="InterPro" id="IPR000600">
    <property type="entry name" value="ROK"/>
</dbReference>
<dbReference type="InterPro" id="IPR043129">
    <property type="entry name" value="ATPase_NBD"/>
</dbReference>
<evidence type="ECO:0000313" key="4">
    <source>
        <dbReference type="EMBL" id="RDU25257.1"/>
    </source>
</evidence>
<dbReference type="EMBL" id="QRCT01000002">
    <property type="protein sequence ID" value="RDU25257.1"/>
    <property type="molecule type" value="Genomic_DNA"/>
</dbReference>
<dbReference type="Gene3D" id="3.30.420.40">
    <property type="match status" value="2"/>
</dbReference>
<evidence type="ECO:0000256" key="2">
    <source>
        <dbReference type="ARBA" id="ARBA00006479"/>
    </source>
</evidence>